<dbReference type="Pfam" id="PF00248">
    <property type="entry name" value="Aldo_ket_red"/>
    <property type="match status" value="1"/>
</dbReference>
<dbReference type="InterPro" id="IPR023210">
    <property type="entry name" value="NADP_OxRdtase_dom"/>
</dbReference>
<dbReference type="AlphaFoldDB" id="A0A9D1VKD0"/>
<dbReference type="CDD" id="cd19096">
    <property type="entry name" value="AKR_Fe-S_oxidoreductase"/>
    <property type="match status" value="1"/>
</dbReference>
<dbReference type="Gene3D" id="3.20.20.100">
    <property type="entry name" value="NADP-dependent oxidoreductase domain"/>
    <property type="match status" value="1"/>
</dbReference>
<dbReference type="SUPFAM" id="SSF51430">
    <property type="entry name" value="NAD(P)-linked oxidoreductase"/>
    <property type="match status" value="1"/>
</dbReference>
<protein>
    <submittedName>
        <fullName evidence="2">Aldo/keto reductase</fullName>
    </submittedName>
</protein>
<dbReference type="EMBL" id="DXFG01000057">
    <property type="protein sequence ID" value="HIX36839.1"/>
    <property type="molecule type" value="Genomic_DNA"/>
</dbReference>
<reference evidence="2" key="1">
    <citation type="journal article" date="2021" name="PeerJ">
        <title>Extensive microbial diversity within the chicken gut microbiome revealed by metagenomics and culture.</title>
        <authorList>
            <person name="Gilroy R."/>
            <person name="Ravi A."/>
            <person name="Getino M."/>
            <person name="Pursley I."/>
            <person name="Horton D.L."/>
            <person name="Alikhan N.F."/>
            <person name="Baker D."/>
            <person name="Gharbi K."/>
            <person name="Hall N."/>
            <person name="Watson M."/>
            <person name="Adriaenssens E.M."/>
            <person name="Foster-Nyarko E."/>
            <person name="Jarju S."/>
            <person name="Secka A."/>
            <person name="Antonio M."/>
            <person name="Oren A."/>
            <person name="Chaudhuri R.R."/>
            <person name="La Ragione R."/>
            <person name="Hildebrand F."/>
            <person name="Pallen M.J."/>
        </authorList>
    </citation>
    <scope>NUCLEOTIDE SEQUENCE</scope>
    <source>
        <strain evidence="2">ChiHjej12B11-1927</strain>
    </source>
</reference>
<evidence type="ECO:0000313" key="2">
    <source>
        <dbReference type="EMBL" id="HIX36839.1"/>
    </source>
</evidence>
<name>A0A9D1VKD0_9FIRM</name>
<dbReference type="PANTHER" id="PTHR43312">
    <property type="entry name" value="D-THREO-ALDOSE 1-DEHYDROGENASE"/>
    <property type="match status" value="1"/>
</dbReference>
<organism evidence="2 3">
    <name type="scientific">Candidatus Blautia pullistercoris</name>
    <dbReference type="NCBI Taxonomy" id="2838499"/>
    <lineage>
        <taxon>Bacteria</taxon>
        <taxon>Bacillati</taxon>
        <taxon>Bacillota</taxon>
        <taxon>Clostridia</taxon>
        <taxon>Lachnospirales</taxon>
        <taxon>Lachnospiraceae</taxon>
        <taxon>Blautia</taxon>
    </lineage>
</organism>
<feature type="domain" description="NADP-dependent oxidoreductase" evidence="1">
    <location>
        <begin position="5"/>
        <end position="279"/>
    </location>
</feature>
<comment type="caution">
    <text evidence="2">The sequence shown here is derived from an EMBL/GenBank/DDBJ whole genome shotgun (WGS) entry which is preliminary data.</text>
</comment>
<gene>
    <name evidence="2" type="ORF">H9738_03085</name>
</gene>
<sequence length="381" mass="43712">MAKGKLGFGWMRLPQKSENPEDIDFEQVNQMVDAYLDAGFDYFDTSYVYHNGKSENAIQRCLISRYPREKFRLASKLPTFAITKEEQVEEIFAQQLEKCGTEYFDYFLLHNVNGIRYEREIKECHMFEHMQQWKKDGKIRHIGFSYHDSADNLDKILSEHPEVEFVQIALNYIDWNAYLIQAKKCYEVIRKHGCQVIVMEPVKGGMLAKVPEKAEALMKQEAPRMSPASWAIRFAAGLDGILTVLSGMSDLAQVEDNISYMKDFQPLNDRELKILKEVSRIYKEEGPVHTADFSKYEEISPKGVSAAAILEAYNNCMLQPNPGFAAEHNYFSVEKAKHGIKTEENCIPLPAVLSEGTDISDMVKEAEGFLNSNAFFQYEVQ</sequence>
<accession>A0A9D1VKD0</accession>
<dbReference type="PANTHER" id="PTHR43312:SF2">
    <property type="entry name" value="OXIDOREDUCTASE"/>
    <property type="match status" value="1"/>
</dbReference>
<dbReference type="InterPro" id="IPR036812">
    <property type="entry name" value="NAD(P)_OxRdtase_dom_sf"/>
</dbReference>
<reference evidence="2" key="2">
    <citation type="submission" date="2021-04" db="EMBL/GenBank/DDBJ databases">
        <authorList>
            <person name="Gilroy R."/>
        </authorList>
    </citation>
    <scope>NUCLEOTIDE SEQUENCE</scope>
    <source>
        <strain evidence="2">ChiHjej12B11-1927</strain>
    </source>
</reference>
<evidence type="ECO:0000259" key="1">
    <source>
        <dbReference type="Pfam" id="PF00248"/>
    </source>
</evidence>
<evidence type="ECO:0000313" key="3">
    <source>
        <dbReference type="Proteomes" id="UP000824230"/>
    </source>
</evidence>
<proteinExistence type="predicted"/>
<dbReference type="InterPro" id="IPR053135">
    <property type="entry name" value="AKR2_Oxidoreductase"/>
</dbReference>
<dbReference type="Proteomes" id="UP000824230">
    <property type="component" value="Unassembled WGS sequence"/>
</dbReference>